<name>A0A1R2BNI2_9CILI</name>
<keyword evidence="1" id="KW-1133">Transmembrane helix</keyword>
<dbReference type="SUPFAM" id="SSF81324">
    <property type="entry name" value="Voltage-gated potassium channels"/>
    <property type="match status" value="1"/>
</dbReference>
<feature type="transmembrane region" description="Helical" evidence="1">
    <location>
        <begin position="136"/>
        <end position="152"/>
    </location>
</feature>
<evidence type="ECO:0000313" key="5">
    <source>
        <dbReference type="Proteomes" id="UP000187209"/>
    </source>
</evidence>
<feature type="domain" description="Potassium channel" evidence="2">
    <location>
        <begin position="284"/>
        <end position="350"/>
    </location>
</feature>
<dbReference type="Proteomes" id="UP000187209">
    <property type="component" value="Unassembled WGS sequence"/>
</dbReference>
<reference evidence="4 5" key="1">
    <citation type="submission" date="2016-11" db="EMBL/GenBank/DDBJ databases">
        <title>The macronuclear genome of Stentor coeruleus: a giant cell with tiny introns.</title>
        <authorList>
            <person name="Slabodnick M."/>
            <person name="Ruby J.G."/>
            <person name="Reiff S.B."/>
            <person name="Swart E.C."/>
            <person name="Gosai S."/>
            <person name="Prabakaran S."/>
            <person name="Witkowska E."/>
            <person name="Larue G.E."/>
            <person name="Fisher S."/>
            <person name="Freeman R.M."/>
            <person name="Gunawardena J."/>
            <person name="Chu W."/>
            <person name="Stover N.A."/>
            <person name="Gregory B.D."/>
            <person name="Nowacki M."/>
            <person name="Derisi J."/>
            <person name="Roy S.W."/>
            <person name="Marshall W.F."/>
            <person name="Sood P."/>
        </authorList>
    </citation>
    <scope>NUCLEOTIDE SEQUENCE [LARGE SCALE GENOMIC DNA]</scope>
    <source>
        <strain evidence="4">WM001</strain>
    </source>
</reference>
<dbReference type="EMBL" id="MPUH01001052">
    <property type="protein sequence ID" value="OMJ70810.1"/>
    <property type="molecule type" value="Genomic_DNA"/>
</dbReference>
<evidence type="ECO:0000259" key="2">
    <source>
        <dbReference type="Pfam" id="PF07885"/>
    </source>
</evidence>
<dbReference type="PANTHER" id="PTHR47823:SF9">
    <property type="entry name" value="CHROMOSOME UNDETERMINED SCAFFOLD_10, WHOLE GENOME SHOTGUN SEQUENCE"/>
    <property type="match status" value="1"/>
</dbReference>
<feature type="transmembrane region" description="Helical" evidence="1">
    <location>
        <begin position="98"/>
        <end position="124"/>
    </location>
</feature>
<dbReference type="InterPro" id="IPR018490">
    <property type="entry name" value="cNMP-bd_dom_sf"/>
</dbReference>
<keyword evidence="5" id="KW-1185">Reference proteome</keyword>
<feature type="transmembrane region" description="Helical" evidence="1">
    <location>
        <begin position="301"/>
        <end position="317"/>
    </location>
</feature>
<protein>
    <recommendedName>
        <fullName evidence="2">Potassium channel domain-containing protein</fullName>
    </recommendedName>
</protein>
<keyword evidence="1" id="KW-0812">Transmembrane</keyword>
<evidence type="ECO:0000313" key="3">
    <source>
        <dbReference type="EMBL" id="OMJ70810.1"/>
    </source>
</evidence>
<dbReference type="InterPro" id="IPR014710">
    <property type="entry name" value="RmlC-like_jellyroll"/>
</dbReference>
<dbReference type="InterPro" id="IPR013099">
    <property type="entry name" value="K_chnl_dom"/>
</dbReference>
<organism evidence="4 5">
    <name type="scientific">Stentor coeruleus</name>
    <dbReference type="NCBI Taxonomy" id="5963"/>
    <lineage>
        <taxon>Eukaryota</taxon>
        <taxon>Sar</taxon>
        <taxon>Alveolata</taxon>
        <taxon>Ciliophora</taxon>
        <taxon>Postciliodesmatophora</taxon>
        <taxon>Heterotrichea</taxon>
        <taxon>Heterotrichida</taxon>
        <taxon>Stentoridae</taxon>
        <taxon>Stentor</taxon>
    </lineage>
</organism>
<evidence type="ECO:0000256" key="1">
    <source>
        <dbReference type="SAM" id="Phobius"/>
    </source>
</evidence>
<comment type="caution">
    <text evidence="4">The sequence shown here is derived from an EMBL/GenBank/DDBJ whole genome shotgun (WGS) entry which is preliminary data.</text>
</comment>
<dbReference type="EMBL" id="MPUH01000527">
    <property type="protein sequence ID" value="OMJ78318.1"/>
    <property type="molecule type" value="Genomic_DNA"/>
</dbReference>
<dbReference type="Gene3D" id="2.60.120.10">
    <property type="entry name" value="Jelly Rolls"/>
    <property type="match status" value="1"/>
</dbReference>
<proteinExistence type="predicted"/>
<feature type="transmembrane region" description="Helical" evidence="1">
    <location>
        <begin position="173"/>
        <end position="192"/>
    </location>
</feature>
<feature type="transmembrane region" description="Helical" evidence="1">
    <location>
        <begin position="244"/>
        <end position="269"/>
    </location>
</feature>
<dbReference type="AlphaFoldDB" id="A0A1R2BNI2"/>
<evidence type="ECO:0000313" key="4">
    <source>
        <dbReference type="EMBL" id="OMJ78318.1"/>
    </source>
</evidence>
<feature type="transmembrane region" description="Helical" evidence="1">
    <location>
        <begin position="323"/>
        <end position="342"/>
    </location>
</feature>
<sequence>MEIIQTDTDDLTGMEKYHSKLVIYGKVSKDAHETVETNSNSASIRPRGRKKTLSVEADVIENVINDKLQNLLGRSFDKSIILKKYNKFSRLTIKETSLLKVIIDLIMGLATYYSVITSLIYLGYEGPGDDQYKFDIFIWILFIIDFILSFLVEYKDLNKISVRNFKMIAKHYAITWMIFDIASLLPLNLAGYPDAEYFLRLFRILKLKRLFQIISKSKINNFVQHCLKKEDTKKLRTMKILVSYIWNLIVQIIFMLIISFSISCLWSYFAKTIRWKENENDNFYYHFNLNENSVGEKVIKFWYFIFTTLMTVGYGDFYATNKFEMGFCILLLIIGPSWYAYAMGKSIETIKKLEDVENVAELNTEVDNFLAVIDYHYKEIPIKLKEQIMNHFEFYFQNDRAGPLAEKYWRYEDKKELEIFHNKFLAEMPKAESFKLLDILFAETFNKFRVFFGRNDDFRFYLCLHIQPRLYKSKEIIFNIESHPKEVLFLEKGEVCCGRYINNIFHEFYKYKDHCSIIADFYVINKAKPLGIYIAGNFASGFSIKGSIIRYVLNMFPIRKRKFMNFSMKKASLVERSINEGLGNLNEEEKNNNDDEKQKLMNRKSVSTRNLGGIKKKSKHGKKESFQDSEFRELNKQIQQFKRTNLFLAQNIKDSFLNLAKCIPEDFIKKADDD</sequence>
<dbReference type="Gene3D" id="1.10.287.70">
    <property type="match status" value="1"/>
</dbReference>
<dbReference type="Pfam" id="PF07885">
    <property type="entry name" value="Ion_trans_2"/>
    <property type="match status" value="1"/>
</dbReference>
<keyword evidence="1" id="KW-0472">Membrane</keyword>
<accession>A0A1R2BNI2</accession>
<gene>
    <name evidence="4" type="ORF">SteCoe_21873</name>
    <name evidence="3" type="ORF">SteCoe_31137</name>
</gene>
<dbReference type="OrthoDB" id="417811at2759"/>
<dbReference type="SUPFAM" id="SSF51206">
    <property type="entry name" value="cAMP-binding domain-like"/>
    <property type="match status" value="1"/>
</dbReference>
<dbReference type="PANTHER" id="PTHR47823">
    <property type="entry name" value="ION_TRANS DOMAIN-CONTAINING PROTEIN"/>
    <property type="match status" value="1"/>
</dbReference>